<keyword evidence="2" id="KW-1185">Reference proteome</keyword>
<organism evidence="1 2">
    <name type="scientific">Melittangium boletus DSM 14713</name>
    <dbReference type="NCBI Taxonomy" id="1294270"/>
    <lineage>
        <taxon>Bacteria</taxon>
        <taxon>Pseudomonadati</taxon>
        <taxon>Myxococcota</taxon>
        <taxon>Myxococcia</taxon>
        <taxon>Myxococcales</taxon>
        <taxon>Cystobacterineae</taxon>
        <taxon>Archangiaceae</taxon>
        <taxon>Melittangium</taxon>
    </lineage>
</organism>
<evidence type="ECO:0000313" key="1">
    <source>
        <dbReference type="EMBL" id="ATB29762.1"/>
    </source>
</evidence>
<dbReference type="EMBL" id="CP022163">
    <property type="protein sequence ID" value="ATB29762.1"/>
    <property type="molecule type" value="Genomic_DNA"/>
</dbReference>
<dbReference type="AlphaFoldDB" id="A0A250IF26"/>
<reference evidence="1 2" key="1">
    <citation type="submission" date="2017-06" db="EMBL/GenBank/DDBJ databases">
        <authorList>
            <person name="Kim H.J."/>
            <person name="Triplett B.A."/>
        </authorList>
    </citation>
    <scope>NUCLEOTIDE SEQUENCE [LARGE SCALE GENOMIC DNA]</scope>
    <source>
        <strain evidence="1 2">DSM 14713</strain>
    </source>
</reference>
<evidence type="ECO:0000313" key="2">
    <source>
        <dbReference type="Proteomes" id="UP000217289"/>
    </source>
</evidence>
<proteinExistence type="predicted"/>
<name>A0A250IF26_9BACT</name>
<accession>A0A250IF26</accession>
<sequence length="145" mass="15855">MGSWYSFRDKLSEALPNFITGETGSTSDGALRCIVYPPEAARVPTSNWIVVGCVSILAPVYFVYGVECDYADGRLQNPRASFERPPSSMDFPAQMVARTIEMAFGYSAVPRDIAETPVPLFAGLLEPPKTTLFHALFTNEPSSIP</sequence>
<dbReference type="KEGG" id="mbd:MEBOL_003217"/>
<dbReference type="Proteomes" id="UP000217289">
    <property type="component" value="Chromosome"/>
</dbReference>
<protein>
    <submittedName>
        <fullName evidence="1">Uncharacterized protein</fullName>
    </submittedName>
</protein>
<gene>
    <name evidence="1" type="ORF">MEBOL_003217</name>
</gene>